<dbReference type="PANTHER" id="PTHR38593:SF1">
    <property type="entry name" value="BLR2558 PROTEIN"/>
    <property type="match status" value="1"/>
</dbReference>
<dbReference type="InterPro" id="IPR012347">
    <property type="entry name" value="Ferritin-like"/>
</dbReference>
<evidence type="ECO:0000256" key="1">
    <source>
        <dbReference type="SAM" id="SignalP"/>
    </source>
</evidence>
<feature type="signal peptide" evidence="1">
    <location>
        <begin position="1"/>
        <end position="19"/>
    </location>
</feature>
<reference evidence="3 4" key="1">
    <citation type="submission" date="2016-10" db="EMBL/GenBank/DDBJ databases">
        <authorList>
            <person name="de Groot N.N."/>
        </authorList>
    </citation>
    <scope>NUCLEOTIDE SEQUENCE [LARGE SCALE GENOMIC DNA]</scope>
    <source>
        <strain evidence="3 4">S5-249</strain>
    </source>
</reference>
<evidence type="ECO:0000313" key="4">
    <source>
        <dbReference type="Proteomes" id="UP000198824"/>
    </source>
</evidence>
<organism evidence="3 4">
    <name type="scientific">Sphingomonas jatrophae</name>
    <dbReference type="NCBI Taxonomy" id="1166337"/>
    <lineage>
        <taxon>Bacteria</taxon>
        <taxon>Pseudomonadati</taxon>
        <taxon>Pseudomonadota</taxon>
        <taxon>Alphaproteobacteria</taxon>
        <taxon>Sphingomonadales</taxon>
        <taxon>Sphingomonadaceae</taxon>
        <taxon>Sphingomonas</taxon>
    </lineage>
</organism>
<gene>
    <name evidence="3" type="ORF">SAMN05192580_1394</name>
</gene>
<accession>A0A1I6K703</accession>
<protein>
    <submittedName>
        <fullName evidence="3">Putative membrane protein</fullName>
    </submittedName>
</protein>
<dbReference type="Pfam" id="PF13628">
    <property type="entry name" value="DUF4142"/>
    <property type="match status" value="1"/>
</dbReference>
<name>A0A1I6K703_9SPHN</name>
<dbReference type="Gene3D" id="1.20.1260.10">
    <property type="match status" value="1"/>
</dbReference>
<dbReference type="STRING" id="1166337.SAMN05192580_1394"/>
<dbReference type="Proteomes" id="UP000198824">
    <property type="component" value="Unassembled WGS sequence"/>
</dbReference>
<keyword evidence="4" id="KW-1185">Reference proteome</keyword>
<evidence type="ECO:0000259" key="2">
    <source>
        <dbReference type="Pfam" id="PF13628"/>
    </source>
</evidence>
<keyword evidence="1" id="KW-0732">Signal</keyword>
<dbReference type="InterPro" id="IPR025419">
    <property type="entry name" value="DUF4142"/>
</dbReference>
<dbReference type="EMBL" id="FOZG01000001">
    <property type="protein sequence ID" value="SFR86976.1"/>
    <property type="molecule type" value="Genomic_DNA"/>
</dbReference>
<proteinExistence type="predicted"/>
<feature type="chain" id="PRO_5011488048" evidence="1">
    <location>
        <begin position="20"/>
        <end position="158"/>
    </location>
</feature>
<evidence type="ECO:0000313" key="3">
    <source>
        <dbReference type="EMBL" id="SFR86976.1"/>
    </source>
</evidence>
<dbReference type="AlphaFoldDB" id="A0A1I6K703"/>
<feature type="domain" description="DUF4142" evidence="2">
    <location>
        <begin position="25"/>
        <end position="156"/>
    </location>
</feature>
<sequence>MKMLLTAAAMAALPAIAIAQPVEPKAFLMKAGASDKYEIESSKLVMSSKDPKIKSFAQGMIRDHTKSTADVKAAAAKAKMVAPPPMLDAKGQTNVAALKAASGAARDRLYVQQQKVSHQEALALHQANASSSPAPSLKAASAKIVPVVQHHIQMLNGM</sequence>
<dbReference type="PANTHER" id="PTHR38593">
    <property type="entry name" value="BLR2558 PROTEIN"/>
    <property type="match status" value="1"/>
</dbReference>
<dbReference type="RefSeq" id="WP_242653343.1">
    <property type="nucleotide sequence ID" value="NZ_FOZG01000001.1"/>
</dbReference>